<dbReference type="Proteomes" id="UP000192796">
    <property type="component" value="Unassembled WGS sequence"/>
</dbReference>
<dbReference type="STRING" id="1703345.A3860_05895"/>
<name>A0A1V9FSC7_9BACT</name>
<comment type="caution">
    <text evidence="1">The sequence shown here is derived from an EMBL/GenBank/DDBJ whole genome shotgun (WGS) entry which is preliminary data.</text>
</comment>
<evidence type="ECO:0000313" key="2">
    <source>
        <dbReference type="Proteomes" id="UP000192796"/>
    </source>
</evidence>
<dbReference type="OrthoDB" id="672828at2"/>
<proteinExistence type="predicted"/>
<keyword evidence="2" id="KW-1185">Reference proteome</keyword>
<evidence type="ECO:0000313" key="1">
    <source>
        <dbReference type="EMBL" id="OQP61243.1"/>
    </source>
</evidence>
<dbReference type="AlphaFoldDB" id="A0A1V9FSC7"/>
<organism evidence="1 2">
    <name type="scientific">Niastella vici</name>
    <dbReference type="NCBI Taxonomy" id="1703345"/>
    <lineage>
        <taxon>Bacteria</taxon>
        <taxon>Pseudomonadati</taxon>
        <taxon>Bacteroidota</taxon>
        <taxon>Chitinophagia</taxon>
        <taxon>Chitinophagales</taxon>
        <taxon>Chitinophagaceae</taxon>
        <taxon>Niastella</taxon>
    </lineage>
</organism>
<dbReference type="RefSeq" id="WP_081151761.1">
    <property type="nucleotide sequence ID" value="NZ_LVYD01000058.1"/>
</dbReference>
<protein>
    <submittedName>
        <fullName evidence="1">Uncharacterized protein</fullName>
    </submittedName>
</protein>
<accession>A0A1V9FSC7</accession>
<sequence>MYWLFSNDIFGVRSEVVNISWQQKQNFQGEVGDEVIFFEFNYRRHLFTHLYKIARINKRKTERNLGINSISLTLRLITNFGEEKEIEDYIFSFPRIKYFRSRLYRYFNRRYYKLTDVEFFAIVEDRIFLSRTIVGTALNALHSDHRRAFSQLMVERNPDILQNRYTHTEILSLLNEYFQYAIVTPAKQLAEAYVQMQSFIERGEALESISFYNTANPRIRNDSIRTQVNLINEYLEQVDISIPEDRRTNVDESEFESLFRNKPLPIDLND</sequence>
<gene>
    <name evidence="1" type="ORF">A3860_05895</name>
</gene>
<dbReference type="EMBL" id="LVYD01000058">
    <property type="protein sequence ID" value="OQP61243.1"/>
    <property type="molecule type" value="Genomic_DNA"/>
</dbReference>
<reference evidence="1 2" key="1">
    <citation type="submission" date="2016-03" db="EMBL/GenBank/DDBJ databases">
        <title>Niastella vici sp. nov., isolated from farmland soil.</title>
        <authorList>
            <person name="Chen L."/>
            <person name="Wang D."/>
            <person name="Yang S."/>
            <person name="Wang G."/>
        </authorList>
    </citation>
    <scope>NUCLEOTIDE SEQUENCE [LARGE SCALE GENOMIC DNA]</scope>
    <source>
        <strain evidence="1 2">DJ57</strain>
    </source>
</reference>